<protein>
    <recommendedName>
        <fullName evidence="1">DUF7901 domain-containing protein</fullName>
    </recommendedName>
</protein>
<evidence type="ECO:0000259" key="1">
    <source>
        <dbReference type="Pfam" id="PF25470"/>
    </source>
</evidence>
<comment type="caution">
    <text evidence="2">The sequence shown here is derived from an EMBL/GenBank/DDBJ whole genome shotgun (WGS) entry which is preliminary data.</text>
</comment>
<sequence>MIVFFPWTIWLGDDWQCTETGPVEDIHFWISWWGDNIELIPFINISIYSNNDTAPSHPEELLWTYTFSDYEFNITAPEVGDQGFYTPDGPWEE</sequence>
<evidence type="ECO:0000313" key="2">
    <source>
        <dbReference type="EMBL" id="GAH06058.1"/>
    </source>
</evidence>
<feature type="domain" description="DUF7901" evidence="1">
    <location>
        <begin position="11"/>
        <end position="88"/>
    </location>
</feature>
<dbReference type="InterPro" id="IPR057223">
    <property type="entry name" value="DUF7901"/>
</dbReference>
<proteinExistence type="predicted"/>
<dbReference type="Pfam" id="PF25470">
    <property type="entry name" value="DUF7901"/>
    <property type="match status" value="1"/>
</dbReference>
<reference evidence="2" key="1">
    <citation type="journal article" date="2014" name="Front. Microbiol.">
        <title>High frequency of phylogenetically diverse reductive dehalogenase-homologous genes in deep subseafloor sedimentary metagenomes.</title>
        <authorList>
            <person name="Kawai M."/>
            <person name="Futagami T."/>
            <person name="Toyoda A."/>
            <person name="Takaki Y."/>
            <person name="Nishi S."/>
            <person name="Hori S."/>
            <person name="Arai W."/>
            <person name="Tsubouchi T."/>
            <person name="Morono Y."/>
            <person name="Uchiyama I."/>
            <person name="Ito T."/>
            <person name="Fujiyama A."/>
            <person name="Inagaki F."/>
            <person name="Takami H."/>
        </authorList>
    </citation>
    <scope>NUCLEOTIDE SEQUENCE</scope>
    <source>
        <strain evidence="2">Expedition CK06-06</strain>
    </source>
</reference>
<organism evidence="2">
    <name type="scientific">marine sediment metagenome</name>
    <dbReference type="NCBI Taxonomy" id="412755"/>
    <lineage>
        <taxon>unclassified sequences</taxon>
        <taxon>metagenomes</taxon>
        <taxon>ecological metagenomes</taxon>
    </lineage>
</organism>
<feature type="non-terminal residue" evidence="2">
    <location>
        <position position="93"/>
    </location>
</feature>
<dbReference type="AlphaFoldDB" id="X1EBL7"/>
<dbReference type="EMBL" id="BART01038556">
    <property type="protein sequence ID" value="GAH06058.1"/>
    <property type="molecule type" value="Genomic_DNA"/>
</dbReference>
<gene>
    <name evidence="2" type="ORF">S01H4_63875</name>
</gene>
<accession>X1EBL7</accession>
<name>X1EBL7_9ZZZZ</name>